<name>A0AAW2F887_9HYME</name>
<dbReference type="EMBL" id="JADYXP020000013">
    <property type="protein sequence ID" value="KAL0112119.1"/>
    <property type="molecule type" value="Genomic_DNA"/>
</dbReference>
<proteinExistence type="predicted"/>
<evidence type="ECO:0000313" key="1">
    <source>
        <dbReference type="EMBL" id="KAL0112119.1"/>
    </source>
</evidence>
<accession>A0AAW2F887</accession>
<reference evidence="1 2" key="1">
    <citation type="submission" date="2023-03" db="EMBL/GenBank/DDBJ databases">
        <title>High recombination rates correlate with genetic variation in Cardiocondyla obscurior ants.</title>
        <authorList>
            <person name="Errbii M."/>
        </authorList>
    </citation>
    <scope>NUCLEOTIDE SEQUENCE [LARGE SCALE GENOMIC DNA]</scope>
    <source>
        <strain evidence="1">Alpha-2009</strain>
        <tissue evidence="1">Whole body</tissue>
    </source>
</reference>
<protein>
    <submittedName>
        <fullName evidence="1">Uncharacterized protein</fullName>
    </submittedName>
</protein>
<sequence>MRFYSHLLLGIFVHHRHNGIIQISLLARYGRIRRTSGGVTLGALVRRLNPVLSSLHPPPVLLVEHPNATIFSRANAKELFSDIALGDQIIRAIRNALVAALIPPSTRPGGAKELGAKNRFLSARPHRGITQILSVDARSDVLREVFFFLFFFRERAHFGGSNGLSTVKFLLDVALFDK</sequence>
<keyword evidence="2" id="KW-1185">Reference proteome</keyword>
<organism evidence="1 2">
    <name type="scientific">Cardiocondyla obscurior</name>
    <dbReference type="NCBI Taxonomy" id="286306"/>
    <lineage>
        <taxon>Eukaryota</taxon>
        <taxon>Metazoa</taxon>
        <taxon>Ecdysozoa</taxon>
        <taxon>Arthropoda</taxon>
        <taxon>Hexapoda</taxon>
        <taxon>Insecta</taxon>
        <taxon>Pterygota</taxon>
        <taxon>Neoptera</taxon>
        <taxon>Endopterygota</taxon>
        <taxon>Hymenoptera</taxon>
        <taxon>Apocrita</taxon>
        <taxon>Aculeata</taxon>
        <taxon>Formicoidea</taxon>
        <taxon>Formicidae</taxon>
        <taxon>Myrmicinae</taxon>
        <taxon>Cardiocondyla</taxon>
    </lineage>
</organism>
<dbReference type="Proteomes" id="UP001430953">
    <property type="component" value="Unassembled WGS sequence"/>
</dbReference>
<evidence type="ECO:0000313" key="2">
    <source>
        <dbReference type="Proteomes" id="UP001430953"/>
    </source>
</evidence>
<gene>
    <name evidence="1" type="ORF">PUN28_013391</name>
</gene>
<comment type="caution">
    <text evidence="1">The sequence shown here is derived from an EMBL/GenBank/DDBJ whole genome shotgun (WGS) entry which is preliminary data.</text>
</comment>
<dbReference type="AlphaFoldDB" id="A0AAW2F887"/>